<dbReference type="PANTHER" id="PTHR35859">
    <property type="entry name" value="NONSELECTIVE CATION CHANNEL PROTEIN"/>
    <property type="match status" value="1"/>
</dbReference>
<evidence type="ECO:0000259" key="3">
    <source>
        <dbReference type="Pfam" id="PF23317"/>
    </source>
</evidence>
<feature type="transmembrane region" description="Helical" evidence="1">
    <location>
        <begin position="294"/>
        <end position="315"/>
    </location>
</feature>
<dbReference type="PANTHER" id="PTHR35859:SF1">
    <property type="entry name" value="NONSELECTIVE CATION CHANNEL PROTEIN"/>
    <property type="match status" value="1"/>
</dbReference>
<feature type="transmembrane region" description="Helical" evidence="1">
    <location>
        <begin position="355"/>
        <end position="375"/>
    </location>
</feature>
<dbReference type="HOGENOM" id="CLU_009570_2_0_1"/>
<feature type="transmembrane region" description="Helical" evidence="1">
    <location>
        <begin position="428"/>
        <end position="448"/>
    </location>
</feature>
<dbReference type="OMA" id="HMERPAN"/>
<evidence type="ECO:0000313" key="5">
    <source>
        <dbReference type="Proteomes" id="UP000030651"/>
    </source>
</evidence>
<dbReference type="Pfam" id="PF23190">
    <property type="entry name" value="LHD_TRPY1"/>
    <property type="match status" value="1"/>
</dbReference>
<name>W3XHJ4_PESFW</name>
<dbReference type="InterPro" id="IPR056336">
    <property type="entry name" value="YVC1_C"/>
</dbReference>
<dbReference type="STRING" id="1229662.W3XHJ4"/>
<sequence length="668" mass="75377">MGSLHSPDDEGIFFGGYTSNIDEECGEADELLRRSSTDSLELDEALSVYKTIHRIRRLIIATLEDPYTLNELRGPRLNVIIVRPLVNRLYDPDDPSVVYCLLANRIQFLREQSSSAQQTVSIARASLCELVAARILRRFNEDHEGPLGLLLMAHILVDGFDPFQGAPPEIEQEHRHPQWPMQRDDGHERKLTTLELAIISESKVFVGSLACQRVIDAVYGGRIVYTPISFVDILPDHYKHRPISLYDARAAPLLPHNRLSVPRIRAIIEIAQFLVLVVLYILTMTHRSSSHVSAYEWVFIIYTTGWVVDEFASVIEHGWEVYTQTLWSFLDMTFMVIFGAYLVGRNYDMSTGSVADGYGLHILCTAAPVLLTRAAFAMMPDNIVFISIHAMMRDFTLVTSLAMWCFTGFLLALVWLNSSTKTDSSPGWITVCKWLLWIWFGLDGTGFSRSGDFHPVFGPALMTAFAFLGNTLFLTILVALLSNTFSQIIADAAAEIQFRRAVLTFAGVKSDSVFAYPPPFNLLALLILLPLKPLVTPRLFHTVNVFMIRVCNFPVLLGISYVERRESLRSSLSRKTKNSLLHWNFSGFSPHGDIQAVFEAEPPRAMQSEIEDMDALSDIGYAESELVSIRSMSMRPVARGRRKRGRRLSFPRNVMFPLSNAPTMERDI</sequence>
<dbReference type="InterPro" id="IPR052971">
    <property type="entry name" value="TRP_calcium_channel"/>
</dbReference>
<dbReference type="eggNOG" id="ENOG502QT9R">
    <property type="taxonomic scope" value="Eukaryota"/>
</dbReference>
<dbReference type="InterPro" id="IPR056337">
    <property type="entry name" value="LHD_YVC1"/>
</dbReference>
<feature type="domain" description="YVC1 N-terminal linker helical" evidence="2">
    <location>
        <begin position="48"/>
        <end position="229"/>
    </location>
</feature>
<feature type="transmembrane region" description="Helical" evidence="1">
    <location>
        <begin position="395"/>
        <end position="416"/>
    </location>
</feature>
<dbReference type="AlphaFoldDB" id="W3XHJ4"/>
<dbReference type="OrthoDB" id="2373987at2759"/>
<organism evidence="4 5">
    <name type="scientific">Pestalotiopsis fici (strain W106-1 / CGMCC3.15140)</name>
    <dbReference type="NCBI Taxonomy" id="1229662"/>
    <lineage>
        <taxon>Eukaryota</taxon>
        <taxon>Fungi</taxon>
        <taxon>Dikarya</taxon>
        <taxon>Ascomycota</taxon>
        <taxon>Pezizomycotina</taxon>
        <taxon>Sordariomycetes</taxon>
        <taxon>Xylariomycetidae</taxon>
        <taxon>Amphisphaeriales</taxon>
        <taxon>Sporocadaceae</taxon>
        <taxon>Pestalotiopsis</taxon>
    </lineage>
</organism>
<gene>
    <name evidence="4" type="ORF">PFICI_03489</name>
</gene>
<feature type="transmembrane region" description="Helical" evidence="1">
    <location>
        <begin position="321"/>
        <end position="343"/>
    </location>
</feature>
<keyword evidence="1" id="KW-0812">Transmembrane</keyword>
<evidence type="ECO:0000259" key="2">
    <source>
        <dbReference type="Pfam" id="PF23190"/>
    </source>
</evidence>
<keyword evidence="5" id="KW-1185">Reference proteome</keyword>
<feature type="transmembrane region" description="Helical" evidence="1">
    <location>
        <begin position="264"/>
        <end position="282"/>
    </location>
</feature>
<protein>
    <recommendedName>
        <fullName evidence="6">Ion transport domain-containing protein</fullName>
    </recommendedName>
</protein>
<dbReference type="InParanoid" id="W3XHJ4"/>
<dbReference type="EMBL" id="KI912110">
    <property type="protein sequence ID" value="ETS85464.1"/>
    <property type="molecule type" value="Genomic_DNA"/>
</dbReference>
<keyword evidence="1" id="KW-1133">Transmembrane helix</keyword>
<dbReference type="Proteomes" id="UP000030651">
    <property type="component" value="Unassembled WGS sequence"/>
</dbReference>
<dbReference type="KEGG" id="pfy:PFICI_03489"/>
<feature type="transmembrane region" description="Helical" evidence="1">
    <location>
        <begin position="460"/>
        <end position="481"/>
    </location>
</feature>
<feature type="domain" description="Calcium channel YVC1-like C-terminal transmembrane" evidence="3">
    <location>
        <begin position="273"/>
        <end position="564"/>
    </location>
</feature>
<keyword evidence="1" id="KW-0472">Membrane</keyword>
<accession>W3XHJ4</accession>
<evidence type="ECO:0000256" key="1">
    <source>
        <dbReference type="SAM" id="Phobius"/>
    </source>
</evidence>
<proteinExistence type="predicted"/>
<evidence type="ECO:0000313" key="4">
    <source>
        <dbReference type="EMBL" id="ETS85464.1"/>
    </source>
</evidence>
<dbReference type="Pfam" id="PF23317">
    <property type="entry name" value="YVC1_C"/>
    <property type="match status" value="1"/>
</dbReference>
<dbReference type="RefSeq" id="XP_007830261.1">
    <property type="nucleotide sequence ID" value="XM_007832070.1"/>
</dbReference>
<evidence type="ECO:0008006" key="6">
    <source>
        <dbReference type="Google" id="ProtNLM"/>
    </source>
</evidence>
<reference evidence="5" key="1">
    <citation type="journal article" date="2015" name="BMC Genomics">
        <title>Genomic and transcriptomic analysis of the endophytic fungus Pestalotiopsis fici reveals its lifestyle and high potential for synthesis of natural products.</title>
        <authorList>
            <person name="Wang X."/>
            <person name="Zhang X."/>
            <person name="Liu L."/>
            <person name="Xiang M."/>
            <person name="Wang W."/>
            <person name="Sun X."/>
            <person name="Che Y."/>
            <person name="Guo L."/>
            <person name="Liu G."/>
            <person name="Guo L."/>
            <person name="Wang C."/>
            <person name="Yin W.B."/>
            <person name="Stadler M."/>
            <person name="Zhang X."/>
            <person name="Liu X."/>
        </authorList>
    </citation>
    <scope>NUCLEOTIDE SEQUENCE [LARGE SCALE GENOMIC DNA]</scope>
    <source>
        <strain evidence="5">W106-1 / CGMCC3.15140</strain>
    </source>
</reference>
<dbReference type="GeneID" id="19268502"/>